<comment type="similarity">
    <text evidence="2">Belongs to the IucA/IucC family.</text>
</comment>
<feature type="domain" description="Aerobactin siderophore biosynthesis IucA/IucC N-terminal" evidence="3">
    <location>
        <begin position="128"/>
        <end position="331"/>
    </location>
</feature>
<evidence type="ECO:0000259" key="3">
    <source>
        <dbReference type="Pfam" id="PF04183"/>
    </source>
</evidence>
<dbReference type="Proteomes" id="UP000305792">
    <property type="component" value="Unassembled WGS sequence"/>
</dbReference>
<dbReference type="GO" id="GO:0016881">
    <property type="term" value="F:acid-amino acid ligase activity"/>
    <property type="evidence" value="ECO:0007669"/>
    <property type="project" value="UniProtKB-ARBA"/>
</dbReference>
<dbReference type="Pfam" id="PF06276">
    <property type="entry name" value="FhuF"/>
    <property type="match status" value="1"/>
</dbReference>
<comment type="caution">
    <text evidence="5">The sequence shown here is derived from an EMBL/GenBank/DDBJ whole genome shotgun (WGS) entry which is preliminary data.</text>
</comment>
<evidence type="ECO:0000256" key="1">
    <source>
        <dbReference type="ARBA" id="ARBA00004924"/>
    </source>
</evidence>
<dbReference type="EMBL" id="STGX01000015">
    <property type="protein sequence ID" value="THV26195.1"/>
    <property type="molecule type" value="Genomic_DNA"/>
</dbReference>
<dbReference type="PANTHER" id="PTHR34384:SF5">
    <property type="entry name" value="L-2,3-DIAMINOPROPANOATE--CITRATE LIGASE"/>
    <property type="match status" value="1"/>
</dbReference>
<dbReference type="InterPro" id="IPR022770">
    <property type="entry name" value="IucA/IucC-like_C"/>
</dbReference>
<organism evidence="5 6">
    <name type="scientific">Glycomyces paridis</name>
    <dbReference type="NCBI Taxonomy" id="2126555"/>
    <lineage>
        <taxon>Bacteria</taxon>
        <taxon>Bacillati</taxon>
        <taxon>Actinomycetota</taxon>
        <taxon>Actinomycetes</taxon>
        <taxon>Glycomycetales</taxon>
        <taxon>Glycomycetaceae</taxon>
        <taxon>Glycomyces</taxon>
    </lineage>
</organism>
<sequence length="517" mass="54368">MGERRQPAGGGVTLAGQVAAAAWRENLAGYRDGPVPEGANESAFNQLAWAKAPEGDAVAALAAILGEPPPAHLAAELDSARTGLDVALPRAAARSRHLAGLAHRAGTDTLAALAARCTKDADATARLLETLATEGHQLHPCARTRLGWSRTDLERYDLEAPRPVPIRLVADPGRVLERSGTDFRDHPMLAGLDLPDPVLPVHPWQLEHRVLPGHRDLFDAGRLRVLEATVAAWPTAAVRTLAGHRAPGYLKLALGIQITSTRRDISPATAALGPALSAAVRRLDDGSGHRIVADVAGAWLPGSRDLTALARESLAAHAPPGTVCVPATALAATSPVTGMSLAAEYAHWSGDPAAWLRDYAKAFTGPVLAKARMGVGLEAHLQNSLVAMRGHRPVAALTRDLGGARIHTPSVPFALTLPPGSPVDAPSMDDVRAKVAYTLFQNHFAALAAALERDLGLDAAAFWSDLADHIAGLDLPAADRDAYLAPKQPTKALLTMRLRPGRDIEALVDNPLAAGRR</sequence>
<evidence type="ECO:0008006" key="7">
    <source>
        <dbReference type="Google" id="ProtNLM"/>
    </source>
</evidence>
<comment type="pathway">
    <text evidence="1">Siderophore biosynthesis.</text>
</comment>
<gene>
    <name evidence="5" type="ORF">E9998_19015</name>
</gene>
<accession>A0A4S8P9B9</accession>
<protein>
    <recommendedName>
        <fullName evidence="7">IucA/IucC family siderophore biosynthesis protein</fullName>
    </recommendedName>
</protein>
<proteinExistence type="inferred from homology"/>
<dbReference type="AlphaFoldDB" id="A0A4S8P9B9"/>
<evidence type="ECO:0000313" key="5">
    <source>
        <dbReference type="EMBL" id="THV26195.1"/>
    </source>
</evidence>
<dbReference type="PANTHER" id="PTHR34384">
    <property type="entry name" value="L-2,3-DIAMINOPROPANOATE--CITRATE LIGASE"/>
    <property type="match status" value="1"/>
</dbReference>
<reference evidence="5 6" key="1">
    <citation type="journal article" date="2018" name="Int. J. Syst. Evol. Microbiol.">
        <title>Glycomyces paridis sp. nov., isolated from the medicinal plant Paris polyphylla.</title>
        <authorList>
            <person name="Fang X.M."/>
            <person name="Bai J.L."/>
            <person name="Su J."/>
            <person name="Zhao L.L."/>
            <person name="Liu H.Y."/>
            <person name="Ma B.P."/>
            <person name="Zhang Y.Q."/>
            <person name="Yu L.Y."/>
        </authorList>
    </citation>
    <scope>NUCLEOTIDE SEQUENCE [LARGE SCALE GENOMIC DNA]</scope>
    <source>
        <strain evidence="5 6">CPCC 204357</strain>
    </source>
</reference>
<evidence type="ECO:0000256" key="2">
    <source>
        <dbReference type="ARBA" id="ARBA00007832"/>
    </source>
</evidence>
<dbReference type="InterPro" id="IPR037455">
    <property type="entry name" value="LucA/IucC-like"/>
</dbReference>
<dbReference type="InterPro" id="IPR007310">
    <property type="entry name" value="Aerobactin_biosyn_IucA/IucC_N"/>
</dbReference>
<keyword evidence="6" id="KW-1185">Reference proteome</keyword>
<name>A0A4S8P9B9_9ACTN</name>
<evidence type="ECO:0000259" key="4">
    <source>
        <dbReference type="Pfam" id="PF06276"/>
    </source>
</evidence>
<dbReference type="Pfam" id="PF04183">
    <property type="entry name" value="IucA_IucC"/>
    <property type="match status" value="1"/>
</dbReference>
<dbReference type="Gene3D" id="1.10.510.40">
    <property type="match status" value="1"/>
</dbReference>
<feature type="domain" description="Aerobactin siderophore biosynthesis IucA/IucC-like C-terminal" evidence="4">
    <location>
        <begin position="354"/>
        <end position="503"/>
    </location>
</feature>
<evidence type="ECO:0000313" key="6">
    <source>
        <dbReference type="Proteomes" id="UP000305792"/>
    </source>
</evidence>
<dbReference type="GO" id="GO:0019290">
    <property type="term" value="P:siderophore biosynthetic process"/>
    <property type="evidence" value="ECO:0007669"/>
    <property type="project" value="InterPro"/>
</dbReference>